<feature type="transmembrane region" description="Helical" evidence="6">
    <location>
        <begin position="335"/>
        <end position="354"/>
    </location>
</feature>
<reference evidence="7 8" key="1">
    <citation type="submission" date="2023-06" db="EMBL/GenBank/DDBJ databases">
        <title>Cellulomonas sp. MW9 Whole genome sequence.</title>
        <authorList>
            <person name="Park S."/>
        </authorList>
    </citation>
    <scope>NUCLEOTIDE SEQUENCE [LARGE SCALE GENOMIC DNA]</scope>
    <source>
        <strain evidence="7 8">MW9</strain>
    </source>
</reference>
<sequence>MTEPLEGDDAAPHVPVGQLLGAIVPAAAVGALCSLLLIGLSFVAETLQGLIWDDLSDALGIASDSPWWIVSVLTVTGVAVGLVVKYVPGHAGPDPATHGLVGPPPSPSVTPSLALALVLMLAGGVSLGPENPIMAINAALVVWLGGKVLPAAKVPHWVVLSTAGTIGAMFGTPVAAALMLSELDVGDRRIPLWDRLFAPLVAATAGSIVTLSLSDLSLVIDLPGYAFHRWDLLIALAVAVGAAVVGVLASAVFAPMHGLFHRLRDPLVRITVGGLLLGVLGAIGGPLSLFKGLDEMKELPAEIGTMTALGFLGLGMVKVVALLVASTAGFRGGRIFPAVFAGAAFGFAVSAAFPSVSLPLAVGAGIVGLVVAVSRSGWLSIFMALAAIPDPVLLPVLVLASLGAWLMVANRPVMIAPELAAEPRAPGEPDEPEVSRPTPA</sequence>
<comment type="subcellular location">
    <subcellularLocation>
        <location evidence="1">Membrane</location>
        <topology evidence="1">Multi-pass membrane protein</topology>
    </subcellularLocation>
</comment>
<protein>
    <submittedName>
        <fullName evidence="7">Ion channel protein</fullName>
    </submittedName>
</protein>
<dbReference type="Pfam" id="PF00654">
    <property type="entry name" value="Voltage_CLC"/>
    <property type="match status" value="1"/>
</dbReference>
<feature type="transmembrane region" description="Helical" evidence="6">
    <location>
        <begin position="303"/>
        <end position="323"/>
    </location>
</feature>
<keyword evidence="8" id="KW-1185">Reference proteome</keyword>
<comment type="caution">
    <text evidence="7">The sequence shown here is derived from an EMBL/GenBank/DDBJ whole genome shotgun (WGS) entry which is preliminary data.</text>
</comment>
<name>A0ABT7S3X3_9CELL</name>
<dbReference type="EMBL" id="JAUCGR010000001">
    <property type="protein sequence ID" value="MDM7830326.1"/>
    <property type="molecule type" value="Genomic_DNA"/>
</dbReference>
<dbReference type="InterPro" id="IPR050368">
    <property type="entry name" value="ClC-type_chloride_channel"/>
</dbReference>
<proteinExistence type="predicted"/>
<evidence type="ECO:0000256" key="2">
    <source>
        <dbReference type="ARBA" id="ARBA00022692"/>
    </source>
</evidence>
<evidence type="ECO:0000313" key="8">
    <source>
        <dbReference type="Proteomes" id="UP001321453"/>
    </source>
</evidence>
<feature type="transmembrane region" description="Helical" evidence="6">
    <location>
        <begin position="65"/>
        <end position="88"/>
    </location>
</feature>
<evidence type="ECO:0000256" key="5">
    <source>
        <dbReference type="SAM" id="MobiDB-lite"/>
    </source>
</evidence>
<organism evidence="7 8">
    <name type="scientific">Cellulomonas edaphi</name>
    <dbReference type="NCBI Taxonomy" id="3053468"/>
    <lineage>
        <taxon>Bacteria</taxon>
        <taxon>Bacillati</taxon>
        <taxon>Actinomycetota</taxon>
        <taxon>Actinomycetes</taxon>
        <taxon>Micrococcales</taxon>
        <taxon>Cellulomonadaceae</taxon>
        <taxon>Cellulomonas</taxon>
    </lineage>
</organism>
<feature type="transmembrane region" description="Helical" evidence="6">
    <location>
        <begin position="20"/>
        <end position="44"/>
    </location>
</feature>
<keyword evidence="4 6" id="KW-0472">Membrane</keyword>
<evidence type="ECO:0000313" key="7">
    <source>
        <dbReference type="EMBL" id="MDM7830326.1"/>
    </source>
</evidence>
<feature type="transmembrane region" description="Helical" evidence="6">
    <location>
        <begin position="392"/>
        <end position="409"/>
    </location>
</feature>
<dbReference type="NCBIfam" id="NF002971">
    <property type="entry name" value="PRK03655.1"/>
    <property type="match status" value="1"/>
</dbReference>
<dbReference type="CDD" id="cd00400">
    <property type="entry name" value="Voltage_gated_ClC"/>
    <property type="match status" value="1"/>
</dbReference>
<accession>A0ABT7S3X3</accession>
<evidence type="ECO:0000256" key="6">
    <source>
        <dbReference type="SAM" id="Phobius"/>
    </source>
</evidence>
<dbReference type="PANTHER" id="PTHR43427">
    <property type="entry name" value="CHLORIDE CHANNEL PROTEIN CLC-E"/>
    <property type="match status" value="1"/>
</dbReference>
<dbReference type="PRINTS" id="PR00762">
    <property type="entry name" value="CLCHANNEL"/>
</dbReference>
<evidence type="ECO:0000256" key="4">
    <source>
        <dbReference type="ARBA" id="ARBA00023136"/>
    </source>
</evidence>
<evidence type="ECO:0000256" key="1">
    <source>
        <dbReference type="ARBA" id="ARBA00004141"/>
    </source>
</evidence>
<feature type="transmembrane region" description="Helical" evidence="6">
    <location>
        <begin position="233"/>
        <end position="254"/>
    </location>
</feature>
<dbReference type="InterPro" id="IPR001807">
    <property type="entry name" value="ClC"/>
</dbReference>
<dbReference type="Proteomes" id="UP001321453">
    <property type="component" value="Unassembled WGS sequence"/>
</dbReference>
<dbReference type="PANTHER" id="PTHR43427:SF9">
    <property type="entry name" value="ION-TRANSPORT PROTEIN YFEO-RELATED"/>
    <property type="match status" value="1"/>
</dbReference>
<keyword evidence="2 6" id="KW-0812">Transmembrane</keyword>
<feature type="transmembrane region" description="Helical" evidence="6">
    <location>
        <begin position="158"/>
        <end position="180"/>
    </location>
</feature>
<gene>
    <name evidence="7" type="ORF">QRT05_03195</name>
</gene>
<dbReference type="Gene3D" id="1.10.3080.10">
    <property type="entry name" value="Clc chloride channel"/>
    <property type="match status" value="1"/>
</dbReference>
<keyword evidence="3 6" id="KW-1133">Transmembrane helix</keyword>
<dbReference type="RefSeq" id="WP_289445199.1">
    <property type="nucleotide sequence ID" value="NZ_JAUCGR010000001.1"/>
</dbReference>
<dbReference type="InterPro" id="IPR014743">
    <property type="entry name" value="Cl-channel_core"/>
</dbReference>
<dbReference type="SUPFAM" id="SSF81340">
    <property type="entry name" value="Clc chloride channel"/>
    <property type="match status" value="1"/>
</dbReference>
<feature type="transmembrane region" description="Helical" evidence="6">
    <location>
        <begin position="266"/>
        <end position="283"/>
    </location>
</feature>
<evidence type="ECO:0000256" key="3">
    <source>
        <dbReference type="ARBA" id="ARBA00022989"/>
    </source>
</evidence>
<feature type="region of interest" description="Disordered" evidence="5">
    <location>
        <begin position="420"/>
        <end position="440"/>
    </location>
</feature>
<feature type="transmembrane region" description="Helical" evidence="6">
    <location>
        <begin position="108"/>
        <end position="127"/>
    </location>
</feature>